<dbReference type="GO" id="GO:0006424">
    <property type="term" value="P:glutamyl-tRNA aminoacylation"/>
    <property type="evidence" value="ECO:0007669"/>
    <property type="project" value="InterPro"/>
</dbReference>
<dbReference type="Pfam" id="PF00749">
    <property type="entry name" value="tRNA-synt_1c"/>
    <property type="match status" value="1"/>
</dbReference>
<dbReference type="InterPro" id="IPR011035">
    <property type="entry name" value="Ribosomal_bL25/Gln-tRNA_synth"/>
</dbReference>
<feature type="domain" description="Glutamyl/glutaminyl-tRNA synthetase class Ib catalytic" evidence="15">
    <location>
        <begin position="201"/>
        <end position="505"/>
    </location>
</feature>
<dbReference type="NCBIfam" id="TIGR00463">
    <property type="entry name" value="gltX_arch"/>
    <property type="match status" value="1"/>
</dbReference>
<keyword evidence="4" id="KW-0963">Cytoplasm</keyword>
<feature type="compositionally biased region" description="Low complexity" evidence="14">
    <location>
        <begin position="714"/>
        <end position="724"/>
    </location>
</feature>
<dbReference type="PRINTS" id="PR00987">
    <property type="entry name" value="TRNASYNTHGLU"/>
</dbReference>
<dbReference type="FunFam" id="3.40.50.620:FF:000037">
    <property type="entry name" value="Glutamine--tRNA ligase cytoplasmic"/>
    <property type="match status" value="1"/>
</dbReference>
<dbReference type="OrthoDB" id="10250478at2759"/>
<dbReference type="SUPFAM" id="SSF52374">
    <property type="entry name" value="Nucleotidylyl transferase"/>
    <property type="match status" value="1"/>
</dbReference>
<dbReference type="GO" id="GO:0017102">
    <property type="term" value="C:methionyl glutamyl tRNA synthetase complex"/>
    <property type="evidence" value="ECO:0007669"/>
    <property type="project" value="TreeGrafter"/>
</dbReference>
<dbReference type="SUPFAM" id="SSF50715">
    <property type="entry name" value="Ribosomal protein L25-like"/>
    <property type="match status" value="1"/>
</dbReference>
<keyword evidence="8 13" id="KW-0648">Protein biosynthesis</keyword>
<dbReference type="HAMAP" id="MF_02076">
    <property type="entry name" value="Glu_tRNA_synth_type2"/>
    <property type="match status" value="1"/>
</dbReference>
<feature type="domain" description="Glutamyl/glutaminyl-tRNA synthetase class Ib anti-codon binding" evidence="16">
    <location>
        <begin position="508"/>
        <end position="601"/>
    </location>
</feature>
<organism evidence="18 19">
    <name type="scientific">Smittium culicis</name>
    <dbReference type="NCBI Taxonomy" id="133412"/>
    <lineage>
        <taxon>Eukaryota</taxon>
        <taxon>Fungi</taxon>
        <taxon>Fungi incertae sedis</taxon>
        <taxon>Zoopagomycota</taxon>
        <taxon>Kickxellomycotina</taxon>
        <taxon>Harpellomycetes</taxon>
        <taxon>Harpellales</taxon>
        <taxon>Legeriomycetaceae</taxon>
        <taxon>Smittium</taxon>
    </lineage>
</organism>
<dbReference type="InterPro" id="IPR014729">
    <property type="entry name" value="Rossmann-like_a/b/a_fold"/>
</dbReference>
<evidence type="ECO:0000256" key="2">
    <source>
        <dbReference type="ARBA" id="ARBA00008927"/>
    </source>
</evidence>
<evidence type="ECO:0000256" key="11">
    <source>
        <dbReference type="ARBA" id="ARBA00048351"/>
    </source>
</evidence>
<dbReference type="AlphaFoldDB" id="A0A1R1XII5"/>
<evidence type="ECO:0000256" key="10">
    <source>
        <dbReference type="ARBA" id="ARBA00030865"/>
    </source>
</evidence>
<keyword evidence="5 13" id="KW-0436">Ligase</keyword>
<dbReference type="InterPro" id="IPR036282">
    <property type="entry name" value="Glutathione-S-Trfase_C_sf"/>
</dbReference>
<sequence length="789" mass="88766">MANTLTLAKKGSPVPFVSCTLAEYINSNSISSIAIEWINTASLSQDKSKISSILTLNSSSSQNEDDIIKNLLVILKDHISQENSKWVDLALSLNQGNFSSFSSNLDIIEAHLFIRSFISGYSHSISDYSLWAALRASAIFQKNLKSNSLQNKPNLLRWYSYISSLAIPKNVLSSYDSATTTEKAKDQGSFELGLKNLVDGEVCTRFPPEPSGYLHIGHAKAALLNQHIAKSYNGRLIVRFDDTNPSKEKTEFEETIFEDLKLIGIAPDLVTHTSDYFDRLQEFAHKLIINGDAYVDDTEQAVMREQRMVGEPSSRRDLPVDENLRVFGEIVMGSEEGQKYCLRAKISVDDKNKAMRDPVIYRVNLTPHHRTGTIYRAYPLYDFACPIVDSIEGVTHALRSNEYRDRNPLYYWFTEKLSLRQPQICDFSRLNFVYTLLSKRKLQWFVDNGLVSGWDDPRFPTVRGIRRRGLTIEALRQYILMQGASQNQTMLEWDKLWSINKKIINPTAPRFTAIESKDAVLVTLIGEGVPATAELRTLPLNKQNLEIGNKQVLYSSQIYLEQADASSFEPSEEITLMDFGNAFVDVINRTPDNIVTSMTLRLNLSGNVKTTKKKVTWLSAENFKSDSNAVLMDYDYLINKRKLEDTDEIADNLTKVTEFQIDALVDPTLLNSDVGTIIQLERKGFYIVDKLASQNSDNRVRLILIPDGKAANLASKSDNASSKPDASKSSEKKKKSSKNSASSSDNTDSSNMGIIASKVSSMYSVEQIVKDPVFDVKKMSSMYTSDKYV</sequence>
<dbReference type="PROSITE" id="PS00178">
    <property type="entry name" value="AA_TRNA_LIGASE_I"/>
    <property type="match status" value="1"/>
</dbReference>
<evidence type="ECO:0000256" key="4">
    <source>
        <dbReference type="ARBA" id="ARBA00022490"/>
    </source>
</evidence>
<evidence type="ECO:0000256" key="8">
    <source>
        <dbReference type="ARBA" id="ARBA00022917"/>
    </source>
</evidence>
<dbReference type="STRING" id="133412.A0A1R1XII5"/>
<evidence type="ECO:0000259" key="17">
    <source>
        <dbReference type="Pfam" id="PF20974"/>
    </source>
</evidence>
<dbReference type="FunFam" id="3.90.800.10:FF:000001">
    <property type="entry name" value="Glutamine--tRNA ligase"/>
    <property type="match status" value="1"/>
</dbReference>
<dbReference type="SUPFAM" id="SSF47616">
    <property type="entry name" value="GST C-terminal domain-like"/>
    <property type="match status" value="1"/>
</dbReference>
<keyword evidence="6 13" id="KW-0547">Nucleotide-binding</keyword>
<dbReference type="GO" id="GO:0005829">
    <property type="term" value="C:cytosol"/>
    <property type="evidence" value="ECO:0007669"/>
    <property type="project" value="TreeGrafter"/>
</dbReference>
<evidence type="ECO:0000259" key="16">
    <source>
        <dbReference type="Pfam" id="PF03950"/>
    </source>
</evidence>
<dbReference type="PANTHER" id="PTHR43097:SF5">
    <property type="entry name" value="GLUTAMATE--TRNA LIGASE"/>
    <property type="match status" value="1"/>
</dbReference>
<dbReference type="PANTHER" id="PTHR43097">
    <property type="entry name" value="GLUTAMINE-TRNA LIGASE"/>
    <property type="match status" value="1"/>
</dbReference>
<keyword evidence="19" id="KW-1185">Reference proteome</keyword>
<evidence type="ECO:0000256" key="7">
    <source>
        <dbReference type="ARBA" id="ARBA00022840"/>
    </source>
</evidence>
<dbReference type="InterPro" id="IPR020056">
    <property type="entry name" value="Rbsml_bL25/Gln-tRNA_synth_N"/>
</dbReference>
<evidence type="ECO:0000256" key="14">
    <source>
        <dbReference type="SAM" id="MobiDB-lite"/>
    </source>
</evidence>
<dbReference type="InterPro" id="IPR004526">
    <property type="entry name" value="Glu-tRNA-synth_arc/euk"/>
</dbReference>
<comment type="subcellular location">
    <subcellularLocation>
        <location evidence="1">Cytoplasm</location>
    </subcellularLocation>
</comment>
<feature type="domain" description="tRNA synthetases class I (E and Q) anti-codon binding" evidence="17">
    <location>
        <begin position="614"/>
        <end position="689"/>
    </location>
</feature>
<reference evidence="18 19" key="1">
    <citation type="submission" date="2017-01" db="EMBL/GenBank/DDBJ databases">
        <authorList>
            <person name="Mah S.A."/>
            <person name="Swanson W.J."/>
            <person name="Moy G.W."/>
            <person name="Vacquier V.D."/>
        </authorList>
    </citation>
    <scope>NUCLEOTIDE SEQUENCE [LARGE SCALE GENOMIC DNA]</scope>
    <source>
        <strain evidence="18 19">GSMNP</strain>
    </source>
</reference>
<keyword evidence="7 13" id="KW-0067">ATP-binding</keyword>
<evidence type="ECO:0000313" key="19">
    <source>
        <dbReference type="Proteomes" id="UP000187283"/>
    </source>
</evidence>
<evidence type="ECO:0000256" key="1">
    <source>
        <dbReference type="ARBA" id="ARBA00004496"/>
    </source>
</evidence>
<protein>
    <recommendedName>
        <fullName evidence="12">Probable glutamate--tRNA ligase, cytoplasmic</fullName>
        <ecNumber evidence="3">6.1.1.17</ecNumber>
    </recommendedName>
    <alternativeName>
        <fullName evidence="10">Glutamyl-tRNA synthetase</fullName>
    </alternativeName>
</protein>
<comment type="caution">
    <text evidence="18">The sequence shown here is derived from an EMBL/GenBank/DDBJ whole genome shotgun (WGS) entry which is preliminary data.</text>
</comment>
<dbReference type="CDD" id="cd00807">
    <property type="entry name" value="GlnRS_core"/>
    <property type="match status" value="1"/>
</dbReference>
<feature type="compositionally biased region" description="Low complexity" evidence="14">
    <location>
        <begin position="738"/>
        <end position="751"/>
    </location>
</feature>
<evidence type="ECO:0000256" key="6">
    <source>
        <dbReference type="ARBA" id="ARBA00022741"/>
    </source>
</evidence>
<comment type="catalytic activity">
    <reaction evidence="11">
        <text>tRNA(Glu) + L-glutamate + ATP = L-glutamyl-tRNA(Glu) + AMP + diphosphate</text>
        <dbReference type="Rhea" id="RHEA:23540"/>
        <dbReference type="Rhea" id="RHEA-COMP:9663"/>
        <dbReference type="Rhea" id="RHEA-COMP:9680"/>
        <dbReference type="ChEBI" id="CHEBI:29985"/>
        <dbReference type="ChEBI" id="CHEBI:30616"/>
        <dbReference type="ChEBI" id="CHEBI:33019"/>
        <dbReference type="ChEBI" id="CHEBI:78442"/>
        <dbReference type="ChEBI" id="CHEBI:78520"/>
        <dbReference type="ChEBI" id="CHEBI:456215"/>
        <dbReference type="EC" id="6.1.1.17"/>
    </reaction>
</comment>
<evidence type="ECO:0000256" key="3">
    <source>
        <dbReference type="ARBA" id="ARBA00012835"/>
    </source>
</evidence>
<dbReference type="InterPro" id="IPR049437">
    <property type="entry name" value="tRNA-synt_1c_C2"/>
</dbReference>
<evidence type="ECO:0000256" key="13">
    <source>
        <dbReference type="RuleBase" id="RU363037"/>
    </source>
</evidence>
<dbReference type="Pfam" id="PF03950">
    <property type="entry name" value="tRNA-synt_1c_C"/>
    <property type="match status" value="1"/>
</dbReference>
<proteinExistence type="inferred from homology"/>
<comment type="similarity">
    <text evidence="2">Belongs to the class-I aminoacyl-tRNA synthetase family. Glutamate--tRNA ligase type 2 subfamily.</text>
</comment>
<dbReference type="InterPro" id="IPR020059">
    <property type="entry name" value="Glu/Gln-tRNA-synth_Ib_codon-bd"/>
</dbReference>
<dbReference type="InterPro" id="IPR020058">
    <property type="entry name" value="Glu/Gln-tRNA-synth_Ib_cat-dom"/>
</dbReference>
<dbReference type="Gene3D" id="2.40.240.10">
    <property type="entry name" value="Ribosomal Protein L25, Chain P"/>
    <property type="match status" value="1"/>
</dbReference>
<accession>A0A1R1XII5</accession>
<evidence type="ECO:0000259" key="15">
    <source>
        <dbReference type="Pfam" id="PF00749"/>
    </source>
</evidence>
<dbReference type="InterPro" id="IPR050132">
    <property type="entry name" value="Gln/Glu-tRNA_Ligase"/>
</dbReference>
<evidence type="ECO:0000256" key="9">
    <source>
        <dbReference type="ARBA" id="ARBA00023146"/>
    </source>
</evidence>
<dbReference type="FunFam" id="1.10.1160.10:FF:000001">
    <property type="entry name" value="Glutamine--tRNA ligase"/>
    <property type="match status" value="1"/>
</dbReference>
<dbReference type="InterPro" id="IPR000924">
    <property type="entry name" value="Glu/Gln-tRNA-synth"/>
</dbReference>
<dbReference type="InterPro" id="IPR001412">
    <property type="entry name" value="aa-tRNA-synth_I_CS"/>
</dbReference>
<gene>
    <name evidence="18" type="ORF">AYI70_g7864</name>
</gene>
<dbReference type="EMBL" id="LSSN01003061">
    <property type="protein sequence ID" value="OMJ14457.1"/>
    <property type="molecule type" value="Genomic_DNA"/>
</dbReference>
<keyword evidence="9 13" id="KW-0030">Aminoacyl-tRNA synthetase</keyword>
<dbReference type="Proteomes" id="UP000187283">
    <property type="component" value="Unassembled WGS sequence"/>
</dbReference>
<name>A0A1R1XII5_9FUNG</name>
<evidence type="ECO:0000256" key="5">
    <source>
        <dbReference type="ARBA" id="ARBA00022598"/>
    </source>
</evidence>
<dbReference type="GO" id="GO:0005524">
    <property type="term" value="F:ATP binding"/>
    <property type="evidence" value="ECO:0007669"/>
    <property type="project" value="UniProtKB-KW"/>
</dbReference>
<feature type="region of interest" description="Disordered" evidence="14">
    <location>
        <begin position="713"/>
        <end position="751"/>
    </location>
</feature>
<evidence type="ECO:0000256" key="12">
    <source>
        <dbReference type="ARBA" id="ARBA00070830"/>
    </source>
</evidence>
<evidence type="ECO:0000313" key="18">
    <source>
        <dbReference type="EMBL" id="OMJ14457.1"/>
    </source>
</evidence>
<dbReference type="GO" id="GO:0004818">
    <property type="term" value="F:glutamate-tRNA ligase activity"/>
    <property type="evidence" value="ECO:0007669"/>
    <property type="project" value="UniProtKB-EC"/>
</dbReference>
<dbReference type="Gene3D" id="3.40.50.620">
    <property type="entry name" value="HUPs"/>
    <property type="match status" value="1"/>
</dbReference>
<dbReference type="EC" id="6.1.1.17" evidence="3"/>
<dbReference type="Pfam" id="PF20974">
    <property type="entry name" value="tRNA-synt_1c_C2"/>
    <property type="match status" value="1"/>
</dbReference>
<dbReference type="Gene3D" id="1.20.1050.10">
    <property type="match status" value="1"/>
</dbReference>
<dbReference type="Gene3D" id="3.40.30.70">
    <property type="match status" value="1"/>
</dbReference>